<reference evidence="1" key="1">
    <citation type="submission" date="2014-12" db="EMBL/GenBank/DDBJ databases">
        <title>Insight into the proteome of Arion vulgaris.</title>
        <authorList>
            <person name="Aradska J."/>
            <person name="Bulat T."/>
            <person name="Smidak R."/>
            <person name="Sarate P."/>
            <person name="Gangsoo J."/>
            <person name="Sialana F."/>
            <person name="Bilban M."/>
            <person name="Lubec G."/>
        </authorList>
    </citation>
    <scope>NUCLEOTIDE SEQUENCE</scope>
    <source>
        <tissue evidence="1">Skin</tissue>
    </source>
</reference>
<sequence>SESVQKRLENSSELYSVSKRDFTVREKQRRTKLRVIFVKLRRTSFKLDDDQDQLQIVTNLSVRLIRACSLRIVTKLSVKDNQNI</sequence>
<dbReference type="EMBL" id="HACG01013355">
    <property type="protein sequence ID" value="CEK60220.1"/>
    <property type="molecule type" value="Transcribed_RNA"/>
</dbReference>
<organism evidence="1">
    <name type="scientific">Arion vulgaris</name>
    <dbReference type="NCBI Taxonomy" id="1028688"/>
    <lineage>
        <taxon>Eukaryota</taxon>
        <taxon>Metazoa</taxon>
        <taxon>Spiralia</taxon>
        <taxon>Lophotrochozoa</taxon>
        <taxon>Mollusca</taxon>
        <taxon>Gastropoda</taxon>
        <taxon>Heterobranchia</taxon>
        <taxon>Euthyneura</taxon>
        <taxon>Panpulmonata</taxon>
        <taxon>Eupulmonata</taxon>
        <taxon>Stylommatophora</taxon>
        <taxon>Helicina</taxon>
        <taxon>Arionoidea</taxon>
        <taxon>Arionidae</taxon>
        <taxon>Arion</taxon>
    </lineage>
</organism>
<name>A0A0B6YXI2_9EUPU</name>
<proteinExistence type="predicted"/>
<evidence type="ECO:0000313" key="1">
    <source>
        <dbReference type="EMBL" id="CEK60220.1"/>
    </source>
</evidence>
<dbReference type="AlphaFoldDB" id="A0A0B6YXI2"/>
<protein>
    <submittedName>
        <fullName evidence="1">Uncharacterized protein</fullName>
    </submittedName>
</protein>
<feature type="non-terminal residue" evidence="1">
    <location>
        <position position="1"/>
    </location>
</feature>
<gene>
    <name evidence="1" type="primary">ORF38769</name>
</gene>
<accession>A0A0B6YXI2</accession>